<dbReference type="GO" id="GO:0031146">
    <property type="term" value="P:SCF-dependent proteasomal ubiquitin-dependent protein catabolic process"/>
    <property type="evidence" value="ECO:0007669"/>
    <property type="project" value="TreeGrafter"/>
</dbReference>
<proteinExistence type="predicted"/>
<keyword evidence="1" id="KW-0812">Transmembrane</keyword>
<keyword evidence="3" id="KW-1185">Reference proteome</keyword>
<reference evidence="2" key="1">
    <citation type="submission" date="2013-08" db="EMBL/GenBank/DDBJ databases">
        <title>Gene expansion shapes genome architecture in the human pathogen Lichtheimia corymbifera: an evolutionary genomics analysis in the ancient terrestrial Mucorales (Mucoromycotina).</title>
        <authorList>
            <person name="Schwartze V.U."/>
            <person name="Winter S."/>
            <person name="Shelest E."/>
            <person name="Marcet-Houben M."/>
            <person name="Horn F."/>
            <person name="Wehner S."/>
            <person name="Hoffmann K."/>
            <person name="Riege K."/>
            <person name="Sammeth M."/>
            <person name="Nowrousian M."/>
            <person name="Valiante V."/>
            <person name="Linde J."/>
            <person name="Jacobsen I.D."/>
            <person name="Marz M."/>
            <person name="Brakhage A.A."/>
            <person name="Gabaldon T."/>
            <person name="Bocker S."/>
            <person name="Voigt K."/>
        </authorList>
    </citation>
    <scope>NUCLEOTIDE SEQUENCE [LARGE SCALE GENOMIC DNA]</scope>
    <source>
        <strain evidence="2">FSU 9682</strain>
    </source>
</reference>
<dbReference type="Gene3D" id="1.25.40.10">
    <property type="entry name" value="Tetratricopeptide repeat domain"/>
    <property type="match status" value="1"/>
</dbReference>
<keyword evidence="1" id="KW-0472">Membrane</keyword>
<dbReference type="GO" id="GO:0019005">
    <property type="term" value="C:SCF ubiquitin ligase complex"/>
    <property type="evidence" value="ECO:0007669"/>
    <property type="project" value="TreeGrafter"/>
</dbReference>
<dbReference type="AlphaFoldDB" id="A0A068S112"/>
<feature type="transmembrane region" description="Helical" evidence="1">
    <location>
        <begin position="621"/>
        <end position="641"/>
    </location>
</feature>
<sequence length="707" mass="78827">MLDNPADNTISSSMDQRSVITETTCALEELTPTILELLDRRSAAFTNGAHFDMALRDAFKLQVLDPSSSRGYIRSGEIYASQGRQLAAIAVYEDGMKNVPRSDPHYSLLEQGKANAEQRNNQRVDFMRILPMDIILVIGCLLITGDNPILCHNGVVELLPCLQVSKSWRQSLLLCGHLHLKERTGSREFTFKGPDISSILPYTQSLTMKSTNRRLYGLLFTTEGEVFESLQKLSISCTSDDSGSPFSNESNVSRLMNILQSISNTLTHLKIRMTTNHYQPVIQHLPITLEDLLNTCPNLIALDVVGIMVDLNDASIEYPVLERLKLDSPTSPVSKENIICLLSKLPSLQSFIIDGCRDPSAVIIMLDHRPSLRHIGFGKCLVHLEGAVDKDNNDAFATHLVHIPSGKLMLELGDIGSDDDSSSNDNTEGDVATGYTFQDLTAILQRYKDILHVLTISAECLECPDPSIELHHLQQLAICSTNDYTGLFEIMDPFMTHWFIHHACNLTKMAVLDDYLSSETLVDIECMTQIQELEFAVRFNYQEQLSLPRLWNHFKRLGAASPLRKLKLHISNVNDGGRHKALYGISGMATLEELQFHVGDVIVEEAFVPIIKKLAQGCPSLTHLTLASSSVLGVGITYGVLFELRYMKHLKDLTLIAREVPKPAISSLLGCTGLEHIRLRCNGIQSMIPILRAKFPHVEYHSYSDGF</sequence>
<dbReference type="OrthoDB" id="2283120at2759"/>
<dbReference type="InterPro" id="IPR032675">
    <property type="entry name" value="LRR_dom_sf"/>
</dbReference>
<evidence type="ECO:0000313" key="3">
    <source>
        <dbReference type="Proteomes" id="UP000027586"/>
    </source>
</evidence>
<evidence type="ECO:0000313" key="2">
    <source>
        <dbReference type="EMBL" id="CDH55954.1"/>
    </source>
</evidence>
<dbReference type="InterPro" id="IPR011990">
    <property type="entry name" value="TPR-like_helical_dom_sf"/>
</dbReference>
<evidence type="ECO:0000256" key="1">
    <source>
        <dbReference type="SAM" id="Phobius"/>
    </source>
</evidence>
<dbReference type="SUPFAM" id="SSF48452">
    <property type="entry name" value="TPR-like"/>
    <property type="match status" value="1"/>
</dbReference>
<keyword evidence="1" id="KW-1133">Transmembrane helix</keyword>
<dbReference type="VEuPathDB" id="FungiDB:LCOR_07047.1"/>
<comment type="caution">
    <text evidence="2">The sequence shown here is derived from an EMBL/GenBank/DDBJ whole genome shotgun (WGS) entry which is preliminary data.</text>
</comment>
<organism evidence="2 3">
    <name type="scientific">Lichtheimia corymbifera JMRC:FSU:9682</name>
    <dbReference type="NCBI Taxonomy" id="1263082"/>
    <lineage>
        <taxon>Eukaryota</taxon>
        <taxon>Fungi</taxon>
        <taxon>Fungi incertae sedis</taxon>
        <taxon>Mucoromycota</taxon>
        <taxon>Mucoromycotina</taxon>
        <taxon>Mucoromycetes</taxon>
        <taxon>Mucorales</taxon>
        <taxon>Lichtheimiaceae</taxon>
        <taxon>Lichtheimia</taxon>
    </lineage>
</organism>
<gene>
    <name evidence="2" type="ORF">LCOR_07047.1</name>
</gene>
<dbReference type="Gene3D" id="3.80.10.10">
    <property type="entry name" value="Ribonuclease Inhibitor"/>
    <property type="match status" value="1"/>
</dbReference>
<dbReference type="STRING" id="1263082.A0A068S112"/>
<accession>A0A068S112</accession>
<dbReference type="SUPFAM" id="SSF52047">
    <property type="entry name" value="RNI-like"/>
    <property type="match status" value="1"/>
</dbReference>
<dbReference type="PANTHER" id="PTHR13318">
    <property type="entry name" value="PARTNER OF PAIRED, ISOFORM B-RELATED"/>
    <property type="match status" value="1"/>
</dbReference>
<dbReference type="Proteomes" id="UP000027586">
    <property type="component" value="Unassembled WGS sequence"/>
</dbReference>
<protein>
    <submittedName>
        <fullName evidence="2">Uncharacterized protein</fullName>
    </submittedName>
</protein>
<dbReference type="EMBL" id="CBTN010000034">
    <property type="protein sequence ID" value="CDH55954.1"/>
    <property type="molecule type" value="Genomic_DNA"/>
</dbReference>
<name>A0A068S112_9FUNG</name>